<reference evidence="2" key="1">
    <citation type="submission" date="2022-10" db="EMBL/GenBank/DDBJ databases">
        <title>The WGS of Solirubrobacter phytolaccae KCTC 29190.</title>
        <authorList>
            <person name="Jiang Z."/>
        </authorList>
    </citation>
    <scope>NUCLEOTIDE SEQUENCE</scope>
    <source>
        <strain evidence="2">KCTC 29190</strain>
    </source>
</reference>
<evidence type="ECO:0000313" key="2">
    <source>
        <dbReference type="EMBL" id="MDA0180991.1"/>
    </source>
</evidence>
<dbReference type="AlphaFoldDB" id="A0A9X3N7M4"/>
<accession>A0A9X3N7M4</accession>
<dbReference type="RefSeq" id="WP_270025302.1">
    <property type="nucleotide sequence ID" value="NZ_JAPDDP010000017.1"/>
</dbReference>
<proteinExistence type="predicted"/>
<evidence type="ECO:0000256" key="1">
    <source>
        <dbReference type="SAM" id="Phobius"/>
    </source>
</evidence>
<organism evidence="2 3">
    <name type="scientific">Solirubrobacter phytolaccae</name>
    <dbReference type="NCBI Taxonomy" id="1404360"/>
    <lineage>
        <taxon>Bacteria</taxon>
        <taxon>Bacillati</taxon>
        <taxon>Actinomycetota</taxon>
        <taxon>Thermoleophilia</taxon>
        <taxon>Solirubrobacterales</taxon>
        <taxon>Solirubrobacteraceae</taxon>
        <taxon>Solirubrobacter</taxon>
    </lineage>
</organism>
<protein>
    <submittedName>
        <fullName evidence="2">Uncharacterized protein</fullName>
    </submittedName>
</protein>
<sequence length="83" mass="8538">MTAVQAAAKALGFVAWVLLAAFVALLFTDHEEAAGACLVGAGILLLVAGPIYRRSDDRSTRLSGAVMIGAAVFFAALGLVYLL</sequence>
<keyword evidence="1" id="KW-0472">Membrane</keyword>
<name>A0A9X3N7M4_9ACTN</name>
<feature type="transmembrane region" description="Helical" evidence="1">
    <location>
        <begin position="33"/>
        <end position="52"/>
    </location>
</feature>
<keyword evidence="1" id="KW-1133">Transmembrane helix</keyword>
<comment type="caution">
    <text evidence="2">The sequence shown here is derived from an EMBL/GenBank/DDBJ whole genome shotgun (WGS) entry which is preliminary data.</text>
</comment>
<keyword evidence="1" id="KW-0812">Transmembrane</keyword>
<dbReference type="Proteomes" id="UP001147653">
    <property type="component" value="Unassembled WGS sequence"/>
</dbReference>
<feature type="transmembrane region" description="Helical" evidence="1">
    <location>
        <begin position="64"/>
        <end position="82"/>
    </location>
</feature>
<dbReference type="EMBL" id="JAPDDP010000017">
    <property type="protein sequence ID" value="MDA0180991.1"/>
    <property type="molecule type" value="Genomic_DNA"/>
</dbReference>
<keyword evidence="3" id="KW-1185">Reference proteome</keyword>
<feature type="transmembrane region" description="Helical" evidence="1">
    <location>
        <begin position="7"/>
        <end position="27"/>
    </location>
</feature>
<gene>
    <name evidence="2" type="ORF">OJ997_11850</name>
</gene>
<evidence type="ECO:0000313" key="3">
    <source>
        <dbReference type="Proteomes" id="UP001147653"/>
    </source>
</evidence>